<evidence type="ECO:0000256" key="11">
    <source>
        <dbReference type="ARBA" id="ARBA00034617"/>
    </source>
</evidence>
<name>A0ABX0A5V1_9BACI</name>
<dbReference type="PANTHER" id="PTHR11070:SF48">
    <property type="entry name" value="ATP-DEPENDENT HELICASE_NUCLEASE SUBUNIT A"/>
    <property type="match status" value="1"/>
</dbReference>
<dbReference type="InterPro" id="IPR014016">
    <property type="entry name" value="UvrD-like_ATP-bd"/>
</dbReference>
<comment type="similarity">
    <text evidence="13">Belongs to the helicase family. AddA subfamily.</text>
</comment>
<keyword evidence="6 13" id="KW-0269">Exonuclease</keyword>
<dbReference type="Gene3D" id="3.40.50.300">
    <property type="entry name" value="P-loop containing nucleotide triphosphate hydrolases"/>
    <property type="match status" value="4"/>
</dbReference>
<dbReference type="InterPro" id="IPR011335">
    <property type="entry name" value="Restrct_endonuc-II-like"/>
</dbReference>
<dbReference type="RefSeq" id="WP_161919405.1">
    <property type="nucleotide sequence ID" value="NZ_JAACYS010000005.1"/>
</dbReference>
<comment type="catalytic activity">
    <reaction evidence="11 13">
        <text>Couples ATP hydrolysis with the unwinding of duplex DNA by translocating in the 3'-5' direction.</text>
        <dbReference type="EC" id="5.6.2.4"/>
    </reaction>
</comment>
<evidence type="ECO:0000313" key="18">
    <source>
        <dbReference type="Proteomes" id="UP000743899"/>
    </source>
</evidence>
<dbReference type="PROSITE" id="PS51198">
    <property type="entry name" value="UVRD_HELICASE_ATP_BIND"/>
    <property type="match status" value="1"/>
</dbReference>
<evidence type="ECO:0000256" key="4">
    <source>
        <dbReference type="ARBA" id="ARBA00022801"/>
    </source>
</evidence>
<comment type="caution">
    <text evidence="17">The sequence shown here is derived from an EMBL/GenBank/DDBJ whole genome shotgun (WGS) entry which is preliminary data.</text>
</comment>
<reference evidence="17 18" key="1">
    <citation type="submission" date="2020-01" db="EMBL/GenBank/DDBJ databases">
        <title>A novel Bacillus sp. from Pasinler.</title>
        <authorList>
            <person name="Adiguzel A."/>
            <person name="Ay H."/>
            <person name="Baltaci M.O."/>
        </authorList>
    </citation>
    <scope>NUCLEOTIDE SEQUENCE [LARGE SCALE GENOMIC DNA]</scope>
    <source>
        <strain evidence="17 18">P1</strain>
    </source>
</reference>
<keyword evidence="10 13" id="KW-0413">Isomerase</keyword>
<sequence length="1257" mass="146364">MNIPVKPQDVTWTDDQWKAIHASGKDILVAAAAGSGKTAVLVERIIEKIISETNPMNVDELLVATFTNASAAEMRQRIGVALEKEIAKNPYSNHLRRQLSLLNNATISTLHSFCLEVVRKYYYMIDIDPGFRLMEETEGMLLKDEALESLLEEEYGKKDNEPFFKVVDMFTNDRNDDELQKLILQLFEFSRANPNPERWLESLVDIYDIGDDQKVEDLPFIEPLLYDLELQLNEAKRLFEEALELTRQPGGPDKRAENFEKDIQLVNLLLKAKDESFQILYDAFQNVSFTRLKTCRGDEYLEELVEKSKTLREQGKKIITKLKEDLFSRKPETYLNDLRAMKEPVRTLVNLVRGFSQKFSELKKEKGLVDFSDLEHYALQILGTPNENGELIPTEAALSYQKQFKEVFIDEYQDTNMVQESILQLVKKPSEAEGNLFMVGDVKQSIYRFRLAEPNLFLNKYLRFTLDGEKSGLRIDLSRNFRSRKEVLDGTNFIFKQIMGKAVGEIEYDEAAELKLGADYPQDKPYPVEFTIIHNESAEEDEQTVDDESYSEAGEDFFTQEELEQSELESIYVARKIRELIDSKVEVFDTKKRTYRPIQYRDIVILFRSFKWAPQFMEACKDENIPVYADISTGYFEAAEVSTMLALLQVIDNPYQDIPLVSVLRSPIIGLNEEELAQIRIHAKKTSFFEAVKKFQSLQAKSKFEERIQQKLDMFLHKLNDWRTQARSGALSDLIWQLYRDTKFYDYVGGLPGGKQRQANLRALYDRARQYESTSFRGLFRFLRFIERMQDRGEDLGVARALGENEDVVRIITIHKSKGLEFPVVFVAGMGREFNMMDLRKNYLFDKEYGLATKYINPEKQITYDSLIHMSFNRKKRLELIAEEMRVLYVALTRAKEKLYLVGSTKNKEKLIDKWQKHLSEPTWLLSDFDRMKAKSYLDWVGPALIRHRDADNLRLSEIDTTNETVREVIEHPSLWKIDWVSSLTLNKAAEEENEAENLLNYVKKGEPVPVESEYKEKIASQLQWQYEYETATVHRSKQSVTEIKRLREIKDEYSDMKLVRSFKKPITARPKFMQEKKLTPAEKGTAMHMVMQHVDLSTKPTLESIEKQIFFMQEKELMTEEEAKAIDVEAVVRFFDSKVGLRVLGSDWVRREVPFSFTLPPQEVYPDWQEGDDPVFVQGMIDLLMKDANGLVLIDFKTDQITDRFKGGFEEAKPVLLKRYETQVELYRKAIETIFNEPVTTSYLYFFDGGHILTVE</sequence>
<keyword evidence="2 13" id="KW-0547">Nucleotide-binding</keyword>
<dbReference type="SUPFAM" id="SSF52540">
    <property type="entry name" value="P-loop containing nucleoside triphosphate hydrolases"/>
    <property type="match status" value="1"/>
</dbReference>
<keyword evidence="5 13" id="KW-0347">Helicase</keyword>
<dbReference type="EC" id="3.1.-.-" evidence="13"/>
<dbReference type="Pfam" id="PF12705">
    <property type="entry name" value="PDDEXK_1"/>
    <property type="match status" value="1"/>
</dbReference>
<dbReference type="SUPFAM" id="SSF52980">
    <property type="entry name" value="Restriction endonuclease-like"/>
    <property type="match status" value="1"/>
</dbReference>
<feature type="domain" description="UvrD-like helicase ATP-binding" evidence="15">
    <location>
        <begin position="10"/>
        <end position="484"/>
    </location>
</feature>
<comment type="catalytic activity">
    <reaction evidence="12 13">
        <text>ATP + H2O = ADP + phosphate + H(+)</text>
        <dbReference type="Rhea" id="RHEA:13065"/>
        <dbReference type="ChEBI" id="CHEBI:15377"/>
        <dbReference type="ChEBI" id="CHEBI:15378"/>
        <dbReference type="ChEBI" id="CHEBI:30616"/>
        <dbReference type="ChEBI" id="CHEBI:43474"/>
        <dbReference type="ChEBI" id="CHEBI:456216"/>
        <dbReference type="EC" id="5.6.2.4"/>
    </reaction>
</comment>
<evidence type="ECO:0000256" key="6">
    <source>
        <dbReference type="ARBA" id="ARBA00022839"/>
    </source>
</evidence>
<dbReference type="Gene3D" id="3.90.320.10">
    <property type="match status" value="1"/>
</dbReference>
<evidence type="ECO:0000256" key="13">
    <source>
        <dbReference type="HAMAP-Rule" id="MF_01451"/>
    </source>
</evidence>
<evidence type="ECO:0000256" key="3">
    <source>
        <dbReference type="ARBA" id="ARBA00022763"/>
    </source>
</evidence>
<keyword evidence="3 13" id="KW-0227">DNA damage</keyword>
<evidence type="ECO:0000256" key="7">
    <source>
        <dbReference type="ARBA" id="ARBA00022840"/>
    </source>
</evidence>
<comment type="function">
    <text evidence="13">The heterodimer acts as both an ATP-dependent DNA helicase and an ATP-dependent, dual-direction single-stranded exonuclease. Recognizes the chi site generating a DNA molecule suitable for the initiation of homologous recombination. The AddA nuclease domain is required for chi fragment generation; this subunit has the helicase and 3' -&gt; 5' nuclease activities.</text>
</comment>
<organism evidence="17 18">
    <name type="scientific">Pallidibacillus pasinlerensis</name>
    <dbReference type="NCBI Taxonomy" id="2703818"/>
    <lineage>
        <taxon>Bacteria</taxon>
        <taxon>Bacillati</taxon>
        <taxon>Bacillota</taxon>
        <taxon>Bacilli</taxon>
        <taxon>Bacillales</taxon>
        <taxon>Bacillaceae</taxon>
        <taxon>Pallidibacillus</taxon>
    </lineage>
</organism>
<feature type="binding site" evidence="14">
    <location>
        <begin position="31"/>
        <end position="38"/>
    </location>
    <ligand>
        <name>ATP</name>
        <dbReference type="ChEBI" id="CHEBI:30616"/>
    </ligand>
</feature>
<evidence type="ECO:0000313" key="17">
    <source>
        <dbReference type="EMBL" id="NCU16567.1"/>
    </source>
</evidence>
<dbReference type="InterPro" id="IPR038726">
    <property type="entry name" value="PDDEXK_AddAB-type"/>
</dbReference>
<dbReference type="PANTHER" id="PTHR11070">
    <property type="entry name" value="UVRD / RECB / PCRA DNA HELICASE FAMILY MEMBER"/>
    <property type="match status" value="1"/>
</dbReference>
<dbReference type="EMBL" id="JAACYS010000005">
    <property type="protein sequence ID" value="NCU16567.1"/>
    <property type="molecule type" value="Genomic_DNA"/>
</dbReference>
<dbReference type="Pfam" id="PF00580">
    <property type="entry name" value="UvrD-helicase"/>
    <property type="match status" value="1"/>
</dbReference>
<dbReference type="InterPro" id="IPR014152">
    <property type="entry name" value="AddA"/>
</dbReference>
<dbReference type="Proteomes" id="UP000743899">
    <property type="component" value="Unassembled WGS sequence"/>
</dbReference>
<evidence type="ECO:0000259" key="16">
    <source>
        <dbReference type="PROSITE" id="PS51217"/>
    </source>
</evidence>
<evidence type="ECO:0000256" key="1">
    <source>
        <dbReference type="ARBA" id="ARBA00022722"/>
    </source>
</evidence>
<evidence type="ECO:0000256" key="9">
    <source>
        <dbReference type="ARBA" id="ARBA00023204"/>
    </source>
</evidence>
<evidence type="ECO:0000256" key="5">
    <source>
        <dbReference type="ARBA" id="ARBA00022806"/>
    </source>
</evidence>
<keyword evidence="1 13" id="KW-0540">Nuclease</keyword>
<evidence type="ECO:0000256" key="10">
    <source>
        <dbReference type="ARBA" id="ARBA00023235"/>
    </source>
</evidence>
<dbReference type="InterPro" id="IPR000212">
    <property type="entry name" value="DNA_helicase_UvrD/REP"/>
</dbReference>
<evidence type="ECO:0000256" key="8">
    <source>
        <dbReference type="ARBA" id="ARBA00023125"/>
    </source>
</evidence>
<gene>
    <name evidence="13 17" type="primary">addA</name>
    <name evidence="17" type="ORF">GW534_02095</name>
</gene>
<dbReference type="EC" id="5.6.2.4" evidence="13"/>
<accession>A0ABX0A5V1</accession>
<evidence type="ECO:0000256" key="2">
    <source>
        <dbReference type="ARBA" id="ARBA00022741"/>
    </source>
</evidence>
<evidence type="ECO:0000259" key="15">
    <source>
        <dbReference type="PROSITE" id="PS51198"/>
    </source>
</evidence>
<protein>
    <recommendedName>
        <fullName evidence="13">ATP-dependent helicase/nuclease subunit A</fullName>
        <ecNumber evidence="13">3.1.-.-</ecNumber>
        <ecNumber evidence="13">5.6.2.4</ecNumber>
    </recommendedName>
    <alternativeName>
        <fullName evidence="13">ATP-dependent helicase/nuclease AddA</fullName>
    </alternativeName>
    <alternativeName>
        <fullName evidence="13">DNA 3'-5' helicase AddA</fullName>
    </alternativeName>
</protein>
<dbReference type="GO" id="GO:0004386">
    <property type="term" value="F:helicase activity"/>
    <property type="evidence" value="ECO:0007669"/>
    <property type="project" value="UniProtKB-KW"/>
</dbReference>
<keyword evidence="4 13" id="KW-0378">Hydrolase</keyword>
<dbReference type="HAMAP" id="MF_01451">
    <property type="entry name" value="AddA"/>
    <property type="match status" value="1"/>
</dbReference>
<evidence type="ECO:0000256" key="12">
    <source>
        <dbReference type="ARBA" id="ARBA00048988"/>
    </source>
</evidence>
<dbReference type="CDD" id="cd18807">
    <property type="entry name" value="SF1_C_UvrD"/>
    <property type="match status" value="1"/>
</dbReference>
<proteinExistence type="inferred from homology"/>
<dbReference type="InterPro" id="IPR011604">
    <property type="entry name" value="PDDEXK-like_dom_sf"/>
</dbReference>
<dbReference type="PROSITE" id="PS51217">
    <property type="entry name" value="UVRD_HELICASE_CTER"/>
    <property type="match status" value="1"/>
</dbReference>
<keyword evidence="18" id="KW-1185">Reference proteome</keyword>
<keyword evidence="9 13" id="KW-0234">DNA repair</keyword>
<dbReference type="Pfam" id="PF13361">
    <property type="entry name" value="UvrD_C"/>
    <property type="match status" value="1"/>
</dbReference>
<feature type="domain" description="UvrD-like helicase C-terminal" evidence="16">
    <location>
        <begin position="523"/>
        <end position="819"/>
    </location>
</feature>
<evidence type="ECO:0000256" key="14">
    <source>
        <dbReference type="PROSITE-ProRule" id="PRU00560"/>
    </source>
</evidence>
<comment type="subunit">
    <text evidence="13">Heterodimer of AddA and AddB/RexB.</text>
</comment>
<dbReference type="NCBIfam" id="TIGR02785">
    <property type="entry name" value="addA_Gpos"/>
    <property type="match status" value="1"/>
</dbReference>
<comment type="cofactor">
    <cofactor evidence="13">
        <name>Mg(2+)</name>
        <dbReference type="ChEBI" id="CHEBI:18420"/>
    </cofactor>
</comment>
<keyword evidence="8 13" id="KW-0238">DNA-binding</keyword>
<keyword evidence="7 13" id="KW-0067">ATP-binding</keyword>
<dbReference type="InterPro" id="IPR014017">
    <property type="entry name" value="DNA_helicase_UvrD-like_C"/>
</dbReference>
<dbReference type="Gene3D" id="1.10.274.50">
    <property type="match status" value="1"/>
</dbReference>
<dbReference type="InterPro" id="IPR027417">
    <property type="entry name" value="P-loop_NTPase"/>
</dbReference>